<proteinExistence type="inferred from homology"/>
<dbReference type="Proteomes" id="UP000321577">
    <property type="component" value="Unassembled WGS sequence"/>
</dbReference>
<dbReference type="RefSeq" id="WP_146849699.1">
    <property type="nucleotide sequence ID" value="NZ_BKAG01000007.1"/>
</dbReference>
<evidence type="ECO:0000313" key="8">
    <source>
        <dbReference type="EMBL" id="GEP42096.1"/>
    </source>
</evidence>
<feature type="compositionally biased region" description="Basic and acidic residues" evidence="6">
    <location>
        <begin position="53"/>
        <end position="65"/>
    </location>
</feature>
<comment type="subcellular location">
    <subcellularLocation>
        <location evidence="1">Membrane</location>
        <topology evidence="1">Single-pass membrane protein</topology>
    </subcellularLocation>
</comment>
<comment type="caution">
    <text evidence="8">The sequence shown here is derived from an EMBL/GenBank/DDBJ whole genome shotgun (WGS) entry which is preliminary data.</text>
</comment>
<sequence>MMKHLQKPAVQMLLLLGVVGIAVIVFYSTKKPSTTAVNITKKGSQGQTSSLIAEEKNVKTTDKRTASIGSEQDVQTFVPVAKKAPPSIIGSTNRGNTSQKPPPPPPYPKLVHVTNVLPEPFQQKAPTLFAPRGLLIKAALVITVDSSSLDTPVLALITEDVYWNHKLIVPAGTQVMAKASKGRERDRIAISGSYTFIWADGREYNLSCTALDHVRESDGSYGITDGSAGIRGQIIKNDQYAELKIMVAEALQGIMNNNQNQFQSIYGLVPENSSRNAALGGGSQAASAYSQLLTKKLDQDLDFVRVAAGTQFYIFTNAVFEPEMASIAGLKQGGKELTSWELSQEMYSRAAALSASDSAQAATVAEATRKADDEKRAAERAARVSELIQGGPNETTAPAPAAP</sequence>
<dbReference type="Pfam" id="PF03743">
    <property type="entry name" value="TrbI"/>
    <property type="match status" value="1"/>
</dbReference>
<comment type="similarity">
    <text evidence="2">Belongs to the TrbI/VirB10 family.</text>
</comment>
<evidence type="ECO:0000256" key="7">
    <source>
        <dbReference type="SAM" id="Phobius"/>
    </source>
</evidence>
<feature type="region of interest" description="Disordered" evidence="6">
    <location>
        <begin position="85"/>
        <end position="106"/>
    </location>
</feature>
<evidence type="ECO:0000256" key="4">
    <source>
        <dbReference type="ARBA" id="ARBA00022989"/>
    </source>
</evidence>
<evidence type="ECO:0000256" key="6">
    <source>
        <dbReference type="SAM" id="MobiDB-lite"/>
    </source>
</evidence>
<feature type="compositionally biased region" description="Polar residues" evidence="6">
    <location>
        <begin position="89"/>
        <end position="99"/>
    </location>
</feature>
<feature type="region of interest" description="Disordered" evidence="6">
    <location>
        <begin position="364"/>
        <end position="403"/>
    </location>
</feature>
<name>A0A512M5U0_9BACT</name>
<protein>
    <submittedName>
        <fullName evidence="8">Uncharacterized protein</fullName>
    </submittedName>
</protein>
<feature type="compositionally biased region" description="Basic and acidic residues" evidence="6">
    <location>
        <begin position="367"/>
        <end position="383"/>
    </location>
</feature>
<keyword evidence="3 7" id="KW-0812">Transmembrane</keyword>
<keyword evidence="9" id="KW-1185">Reference proteome</keyword>
<dbReference type="OrthoDB" id="187628at2"/>
<dbReference type="EMBL" id="BKAG01000007">
    <property type="protein sequence ID" value="GEP42096.1"/>
    <property type="molecule type" value="Genomic_DNA"/>
</dbReference>
<evidence type="ECO:0000313" key="9">
    <source>
        <dbReference type="Proteomes" id="UP000321577"/>
    </source>
</evidence>
<keyword evidence="5 7" id="KW-0472">Membrane</keyword>
<evidence type="ECO:0000256" key="1">
    <source>
        <dbReference type="ARBA" id="ARBA00004167"/>
    </source>
</evidence>
<evidence type="ECO:0000256" key="3">
    <source>
        <dbReference type="ARBA" id="ARBA00022692"/>
    </source>
</evidence>
<feature type="transmembrane region" description="Helical" evidence="7">
    <location>
        <begin position="12"/>
        <end position="29"/>
    </location>
</feature>
<dbReference type="Gene3D" id="2.40.128.260">
    <property type="entry name" value="Type IV secretion system, VirB10/TraB/TrbI"/>
    <property type="match status" value="1"/>
</dbReference>
<dbReference type="CDD" id="cd16426">
    <property type="entry name" value="VirB10_like"/>
    <property type="match status" value="1"/>
</dbReference>
<dbReference type="GO" id="GO:0016020">
    <property type="term" value="C:membrane"/>
    <property type="evidence" value="ECO:0007669"/>
    <property type="project" value="UniProtKB-SubCell"/>
</dbReference>
<accession>A0A512M5U0</accession>
<evidence type="ECO:0000256" key="5">
    <source>
        <dbReference type="ARBA" id="ARBA00023136"/>
    </source>
</evidence>
<organism evidence="8 9">
    <name type="scientific">Brevifollis gellanilyticus</name>
    <dbReference type="NCBI Taxonomy" id="748831"/>
    <lineage>
        <taxon>Bacteria</taxon>
        <taxon>Pseudomonadati</taxon>
        <taxon>Verrucomicrobiota</taxon>
        <taxon>Verrucomicrobiia</taxon>
        <taxon>Verrucomicrobiales</taxon>
        <taxon>Verrucomicrobiaceae</taxon>
    </lineage>
</organism>
<reference evidence="8 9" key="1">
    <citation type="submission" date="2019-07" db="EMBL/GenBank/DDBJ databases">
        <title>Whole genome shotgun sequence of Brevifollis gellanilyticus NBRC 108608.</title>
        <authorList>
            <person name="Hosoyama A."/>
            <person name="Uohara A."/>
            <person name="Ohji S."/>
            <person name="Ichikawa N."/>
        </authorList>
    </citation>
    <scope>NUCLEOTIDE SEQUENCE [LARGE SCALE GENOMIC DNA]</scope>
    <source>
        <strain evidence="8 9">NBRC 108608</strain>
    </source>
</reference>
<keyword evidence="4 7" id="KW-1133">Transmembrane helix</keyword>
<feature type="region of interest" description="Disordered" evidence="6">
    <location>
        <begin position="45"/>
        <end position="66"/>
    </location>
</feature>
<gene>
    <name evidence="8" type="ORF">BGE01nite_13870</name>
</gene>
<evidence type="ECO:0000256" key="2">
    <source>
        <dbReference type="ARBA" id="ARBA00010265"/>
    </source>
</evidence>
<dbReference type="AlphaFoldDB" id="A0A512M5U0"/>
<dbReference type="InterPro" id="IPR042217">
    <property type="entry name" value="T4SS_VirB10/TrbI"/>
</dbReference>
<dbReference type="InterPro" id="IPR005498">
    <property type="entry name" value="T4SS_VirB10/TraB/TrbI"/>
</dbReference>